<dbReference type="InterPro" id="IPR001460">
    <property type="entry name" value="PCN-bd_Tpept"/>
</dbReference>
<evidence type="ECO:0000256" key="9">
    <source>
        <dbReference type="ARBA" id="ARBA00022984"/>
    </source>
</evidence>
<dbReference type="GO" id="GO:0006508">
    <property type="term" value="P:proteolysis"/>
    <property type="evidence" value="ECO:0007669"/>
    <property type="project" value="UniProtKB-KW"/>
</dbReference>
<evidence type="ECO:0000256" key="14">
    <source>
        <dbReference type="ARBA" id="ARBA00034000"/>
    </source>
</evidence>
<evidence type="ECO:0000313" key="20">
    <source>
        <dbReference type="EMBL" id="EEW93719.2"/>
    </source>
</evidence>
<dbReference type="Gene3D" id="1.10.3810.10">
    <property type="entry name" value="Biosynthetic peptidoglycan transglycosylase-like"/>
    <property type="match status" value="1"/>
</dbReference>
<name>D0BKW6_9LACT</name>
<dbReference type="Gene3D" id="3.40.710.10">
    <property type="entry name" value="DD-peptidase/beta-lactamase superfamily"/>
    <property type="match status" value="1"/>
</dbReference>
<proteinExistence type="predicted"/>
<evidence type="ECO:0000256" key="17">
    <source>
        <dbReference type="SAM" id="Phobius"/>
    </source>
</evidence>
<dbReference type="InterPro" id="IPR012338">
    <property type="entry name" value="Beta-lactam/transpept-like"/>
</dbReference>
<feature type="compositionally biased region" description="Low complexity" evidence="16">
    <location>
        <begin position="825"/>
        <end position="836"/>
    </location>
</feature>
<dbReference type="InterPro" id="IPR036950">
    <property type="entry name" value="PBP_transglycosylase"/>
</dbReference>
<dbReference type="GO" id="GO:0008360">
    <property type="term" value="P:regulation of cell shape"/>
    <property type="evidence" value="ECO:0007669"/>
    <property type="project" value="UniProtKB-KW"/>
</dbReference>
<dbReference type="SUPFAM" id="SSF53955">
    <property type="entry name" value="Lysozyme-like"/>
    <property type="match status" value="1"/>
</dbReference>
<evidence type="ECO:0000256" key="11">
    <source>
        <dbReference type="ARBA" id="ARBA00023136"/>
    </source>
</evidence>
<evidence type="ECO:0000259" key="19">
    <source>
        <dbReference type="Pfam" id="PF00912"/>
    </source>
</evidence>
<dbReference type="GO" id="GO:0009002">
    <property type="term" value="F:serine-type D-Ala-D-Ala carboxypeptidase activity"/>
    <property type="evidence" value="ECO:0007669"/>
    <property type="project" value="UniProtKB-EC"/>
</dbReference>
<feature type="domain" description="Glycosyl transferase family 51" evidence="19">
    <location>
        <begin position="96"/>
        <end position="277"/>
    </location>
</feature>
<keyword evidence="1" id="KW-1003">Cell membrane</keyword>
<evidence type="ECO:0000256" key="3">
    <source>
        <dbReference type="ARBA" id="ARBA00022670"/>
    </source>
</evidence>
<keyword evidence="12" id="KW-0511">Multifunctional enzyme</keyword>
<dbReference type="PANTHER" id="PTHR32282:SF32">
    <property type="entry name" value="PENICILLIN-BINDING PROTEIN 2A"/>
    <property type="match status" value="1"/>
</dbReference>
<dbReference type="InterPro" id="IPR023346">
    <property type="entry name" value="Lysozyme-like_dom_sf"/>
</dbReference>
<evidence type="ECO:0000256" key="6">
    <source>
        <dbReference type="ARBA" id="ARBA00022692"/>
    </source>
</evidence>
<dbReference type="GO" id="GO:0071555">
    <property type="term" value="P:cell wall organization"/>
    <property type="evidence" value="ECO:0007669"/>
    <property type="project" value="UniProtKB-KW"/>
</dbReference>
<comment type="caution">
    <text evidence="20">The sequence shown here is derived from an EMBL/GenBank/DDBJ whole genome shotgun (WGS) entry which is preliminary data.</text>
</comment>
<dbReference type="eggNOG" id="COG0744">
    <property type="taxonomic scope" value="Bacteria"/>
</dbReference>
<dbReference type="GO" id="GO:0008955">
    <property type="term" value="F:peptidoglycan glycosyltransferase activity"/>
    <property type="evidence" value="ECO:0007669"/>
    <property type="project" value="UniProtKB-EC"/>
</dbReference>
<evidence type="ECO:0000256" key="12">
    <source>
        <dbReference type="ARBA" id="ARBA00023268"/>
    </source>
</evidence>
<evidence type="ECO:0000256" key="2">
    <source>
        <dbReference type="ARBA" id="ARBA00022645"/>
    </source>
</evidence>
<dbReference type="STRING" id="626369.HMPREF0446_00601"/>
<keyword evidence="21" id="KW-1185">Reference proteome</keyword>
<evidence type="ECO:0000256" key="15">
    <source>
        <dbReference type="ARBA" id="ARBA00049902"/>
    </source>
</evidence>
<dbReference type="OrthoDB" id="9766909at2"/>
<dbReference type="AlphaFoldDB" id="D0BKW6"/>
<dbReference type="InterPro" id="IPR050396">
    <property type="entry name" value="Glycosyltr_51/Transpeptidase"/>
</dbReference>
<evidence type="ECO:0000256" key="13">
    <source>
        <dbReference type="ARBA" id="ARBA00023316"/>
    </source>
</evidence>
<dbReference type="GO" id="GO:0030288">
    <property type="term" value="C:outer membrane-bounded periplasmic space"/>
    <property type="evidence" value="ECO:0007669"/>
    <property type="project" value="TreeGrafter"/>
</dbReference>
<dbReference type="RefSeq" id="WP_020991319.1">
    <property type="nucleotide sequence ID" value="NZ_KI391971.1"/>
</dbReference>
<evidence type="ECO:0000256" key="4">
    <source>
        <dbReference type="ARBA" id="ARBA00022676"/>
    </source>
</evidence>
<keyword evidence="4" id="KW-0328">Glycosyltransferase</keyword>
<dbReference type="SUPFAM" id="SSF56601">
    <property type="entry name" value="beta-lactamase/transpeptidase-like"/>
    <property type="match status" value="1"/>
</dbReference>
<feature type="region of interest" description="Disordered" evidence="16">
    <location>
        <begin position="794"/>
        <end position="836"/>
    </location>
</feature>
<feature type="transmembrane region" description="Helical" evidence="17">
    <location>
        <begin position="40"/>
        <end position="64"/>
    </location>
</feature>
<accession>D0BKW6</accession>
<evidence type="ECO:0000256" key="5">
    <source>
        <dbReference type="ARBA" id="ARBA00022679"/>
    </source>
</evidence>
<dbReference type="Proteomes" id="UP000002939">
    <property type="component" value="Unassembled WGS sequence"/>
</dbReference>
<evidence type="ECO:0000256" key="7">
    <source>
        <dbReference type="ARBA" id="ARBA00022801"/>
    </source>
</evidence>
<reference evidence="20" key="2">
    <citation type="submission" date="2011-10" db="EMBL/GenBank/DDBJ databases">
        <title>The Genome Sequence of Granulicatella elegans ATCC 700633.</title>
        <authorList>
            <consortium name="The Broad Institute Genome Sequencing Platform"/>
            <consortium name="The Broad Institute Genome Sequencing Center for Infectious Disease"/>
            <person name="Earl A."/>
            <person name="Ward D."/>
            <person name="Feldgarden M."/>
            <person name="Gevers D."/>
            <person name="Sibley C.D."/>
            <person name="Field T.R."/>
            <person name="Grinwis M."/>
            <person name="Eshaghurshan C.S."/>
            <person name="Surette M.G."/>
            <person name="Young S.K."/>
            <person name="Zeng Q."/>
            <person name="Gargeya S."/>
            <person name="Fitzgerald M."/>
            <person name="Haas B."/>
            <person name="Abouelleil A."/>
            <person name="Alvarado L."/>
            <person name="Arachchi H.M."/>
            <person name="Berlin A."/>
            <person name="Brown A."/>
            <person name="Chapman S.B."/>
            <person name="Chen Z."/>
            <person name="Dunbar C."/>
            <person name="Freedman E."/>
            <person name="Gearin G."/>
            <person name="Goldberg J."/>
            <person name="Griggs A."/>
            <person name="Gujja S."/>
            <person name="Heiman D."/>
            <person name="Howarth C."/>
            <person name="Larson L."/>
            <person name="Lui A."/>
            <person name="MacDonald P.J.P."/>
            <person name="Montmayeur A."/>
            <person name="Murphy C."/>
            <person name="Neiman D."/>
            <person name="Pearson M."/>
            <person name="Priest M."/>
            <person name="Roberts A."/>
            <person name="Saif S."/>
            <person name="Shea T."/>
            <person name="Shenoy N."/>
            <person name="Sisk P."/>
            <person name="Stolte C."/>
            <person name="Sykes S."/>
            <person name="Wortman J."/>
            <person name="Nusbaum C."/>
            <person name="Birren B."/>
        </authorList>
    </citation>
    <scope>NUCLEOTIDE SEQUENCE [LARGE SCALE GENOMIC DNA]</scope>
    <source>
        <strain evidence="20">ATCC 700633</strain>
    </source>
</reference>
<dbReference type="GO" id="GO:0008658">
    <property type="term" value="F:penicillin binding"/>
    <property type="evidence" value="ECO:0007669"/>
    <property type="project" value="InterPro"/>
</dbReference>
<feature type="compositionally biased region" description="Basic and acidic residues" evidence="16">
    <location>
        <begin position="799"/>
        <end position="823"/>
    </location>
</feature>
<evidence type="ECO:0000256" key="10">
    <source>
        <dbReference type="ARBA" id="ARBA00022989"/>
    </source>
</evidence>
<dbReference type="HOGENOM" id="CLU_006354_2_0_9"/>
<evidence type="ECO:0000256" key="8">
    <source>
        <dbReference type="ARBA" id="ARBA00022960"/>
    </source>
</evidence>
<evidence type="ECO:0000256" key="16">
    <source>
        <dbReference type="SAM" id="MobiDB-lite"/>
    </source>
</evidence>
<keyword evidence="7" id="KW-0378">Hydrolase</keyword>
<keyword evidence="6 17" id="KW-0812">Transmembrane</keyword>
<dbReference type="PANTHER" id="PTHR32282">
    <property type="entry name" value="BINDING PROTEIN TRANSPEPTIDASE, PUTATIVE-RELATED"/>
    <property type="match status" value="1"/>
</dbReference>
<sequence>MPNSNNFREFSKEFLAFWNQPLQKHLRFIFNVSFSVIKNLLFILLCGLILLGIFGTGIGLGYFASLTANEKPLTQEEMADAITNLNLVSSFYYQDGEKISDVTSDEVRLVTTLDKISPFVKDGIVATEDSYFYQHNGIVPKALVRALIQEAGSSSSGVSGGSTLTQQLIKQQILTSEVTFKRKANEILYALRLEKHFSKDQILEAYLNVSPFGRNHNGLNISGIEEAAQGVFGVSAKDLTLPQAAYLVGMPQNPITYTPYTNYATLKEDVSAGLTRMKTVLFSMYREKKITKQQYDEALAYDITQDFLAPEEISTQRQSYLYQAVNREATKILMKKMAEKDRLTYEQLKKDTELFNRYYDRANAELATGGYKITSTVDQGIYEAMQESTAINGSKIGPTYQTPYIDQNTGEAKKQTDMAQNGAVLIENNSGRILGFVAGRDFQVNQVDHAFTTHRSPGSTIKPLLVYAPAMENNIIYPASIIPDTKISILQQNGTYWEPTNYGNRISNNFLTARHSLKNSLNNPTIKIFQTMLSKGINAGGYLKKMGIQGIGEEEYQNIALSIGGTKTGPTVLEQTSAFSTLANGGVHHEAYLIEKIEDIRGKVVYQHEDNSTEVFSPATAYLTTDILRQVAATTDFYNIKGNLKFSADIAGKTGTSEFEVDNWFVGYTPEVTLGSWIGYDNFYSARYSITESDGYGHPTMRSLRNWTSLMNAVYSAKPSLFNQSAKFVQPSTVYQDSVVSVTGTKPGTATYNGQTYSIGGSTTTDLFKKDFGPIAPTYHFAVGATNNELDRYWNGLSDQEKEAEKKKAEKEKEASEDKDKKKSSSSSTQTTKSRN</sequence>
<protein>
    <submittedName>
        <fullName evidence="20">Uncharacterized protein</fullName>
    </submittedName>
</protein>
<reference evidence="20" key="1">
    <citation type="submission" date="2009-09" db="EMBL/GenBank/DDBJ databases">
        <authorList>
            <consortium name="The Broad Institute Genome Sequencing Platform"/>
            <person name="Ward D."/>
            <person name="Feldgarden M."/>
            <person name="Earl A."/>
            <person name="Young S.K."/>
            <person name="Zeng Q."/>
            <person name="Koehrsen M."/>
            <person name="Alvarado L."/>
            <person name="Berlin A."/>
            <person name="Bochicchio J."/>
            <person name="Borenstein D."/>
            <person name="Chapman S.B."/>
            <person name="Chen Z."/>
            <person name="Engels R."/>
            <person name="Freedman E."/>
            <person name="Gellesch M."/>
            <person name="Goldberg J."/>
            <person name="Griggs A."/>
            <person name="Gujja S."/>
            <person name="Heilman E."/>
            <person name="Heiman D."/>
            <person name="Hepburn T."/>
            <person name="Howarth C."/>
            <person name="Jen D."/>
            <person name="Larson L."/>
            <person name="Lewis B."/>
            <person name="Mehta T."/>
            <person name="Park D."/>
            <person name="Pearson M."/>
            <person name="Roberts A."/>
            <person name="Saif S."/>
            <person name="Shea T."/>
            <person name="Shenoy N."/>
            <person name="Sisk P."/>
            <person name="Stolte C."/>
            <person name="Sykes S."/>
            <person name="Thomson T."/>
            <person name="Walk T."/>
            <person name="White J."/>
            <person name="Yandava C."/>
            <person name="Sibley C.D."/>
            <person name="Field T.R."/>
            <person name="Grinwis M."/>
            <person name="Eshaghurshan C.S."/>
            <person name="Surette M.G."/>
            <person name="Haas B."/>
            <person name="Nusbaum C."/>
            <person name="Birren B."/>
        </authorList>
    </citation>
    <scope>NUCLEOTIDE SEQUENCE [LARGE SCALE GENOMIC DNA]</scope>
    <source>
        <strain evidence="20">ATCC 700633</strain>
    </source>
</reference>
<keyword evidence="2" id="KW-0121">Carboxypeptidase</keyword>
<feature type="domain" description="Penicillin-binding protein transpeptidase" evidence="18">
    <location>
        <begin position="422"/>
        <end position="673"/>
    </location>
</feature>
<gene>
    <name evidence="20" type="ORF">HMPREF0446_00601</name>
</gene>
<keyword evidence="13" id="KW-0961">Cell wall biogenesis/degradation</keyword>
<dbReference type="GO" id="GO:0009252">
    <property type="term" value="P:peptidoglycan biosynthetic process"/>
    <property type="evidence" value="ECO:0007669"/>
    <property type="project" value="UniProtKB-KW"/>
</dbReference>
<comment type="catalytic activity">
    <reaction evidence="14">
        <text>Preferential cleavage: (Ac)2-L-Lys-D-Ala-|-D-Ala. Also transpeptidation of peptidyl-alanyl moieties that are N-acyl substituents of D-alanine.</text>
        <dbReference type="EC" id="3.4.16.4"/>
    </reaction>
</comment>
<dbReference type="Pfam" id="PF00905">
    <property type="entry name" value="Transpeptidase"/>
    <property type="match status" value="1"/>
</dbReference>
<dbReference type="InterPro" id="IPR001264">
    <property type="entry name" value="Glyco_trans_51"/>
</dbReference>
<dbReference type="Pfam" id="PF00912">
    <property type="entry name" value="Transgly"/>
    <property type="match status" value="1"/>
</dbReference>
<keyword evidence="3" id="KW-0645">Protease</keyword>
<evidence type="ECO:0000313" key="21">
    <source>
        <dbReference type="Proteomes" id="UP000002939"/>
    </source>
</evidence>
<evidence type="ECO:0000259" key="18">
    <source>
        <dbReference type="Pfam" id="PF00905"/>
    </source>
</evidence>
<keyword evidence="10 17" id="KW-1133">Transmembrane helix</keyword>
<keyword evidence="9" id="KW-0573">Peptidoglycan synthesis</keyword>
<evidence type="ECO:0000256" key="1">
    <source>
        <dbReference type="ARBA" id="ARBA00022475"/>
    </source>
</evidence>
<comment type="catalytic activity">
    <reaction evidence="15">
        <text>[GlcNAc-(1-&gt;4)-Mur2Ac(oyl-L-Ala-gamma-D-Glu-L-Lys-D-Ala-D-Ala)](n)-di-trans,octa-cis-undecaprenyl diphosphate + beta-D-GlcNAc-(1-&gt;4)-Mur2Ac(oyl-L-Ala-gamma-D-Glu-L-Lys-D-Ala-D-Ala)-di-trans,octa-cis-undecaprenyl diphosphate = [GlcNAc-(1-&gt;4)-Mur2Ac(oyl-L-Ala-gamma-D-Glu-L-Lys-D-Ala-D-Ala)](n+1)-di-trans,octa-cis-undecaprenyl diphosphate + di-trans,octa-cis-undecaprenyl diphosphate + H(+)</text>
        <dbReference type="Rhea" id="RHEA:23708"/>
        <dbReference type="Rhea" id="RHEA-COMP:9602"/>
        <dbReference type="Rhea" id="RHEA-COMP:9603"/>
        <dbReference type="ChEBI" id="CHEBI:15378"/>
        <dbReference type="ChEBI" id="CHEBI:58405"/>
        <dbReference type="ChEBI" id="CHEBI:60033"/>
        <dbReference type="ChEBI" id="CHEBI:78435"/>
        <dbReference type="EC" id="2.4.99.28"/>
    </reaction>
</comment>
<organism evidence="20 21">
    <name type="scientific">Granulicatella elegans ATCC 700633</name>
    <dbReference type="NCBI Taxonomy" id="626369"/>
    <lineage>
        <taxon>Bacteria</taxon>
        <taxon>Bacillati</taxon>
        <taxon>Bacillota</taxon>
        <taxon>Bacilli</taxon>
        <taxon>Lactobacillales</taxon>
        <taxon>Carnobacteriaceae</taxon>
        <taxon>Granulicatella</taxon>
    </lineage>
</organism>
<keyword evidence="8" id="KW-0133">Cell shape</keyword>
<dbReference type="EMBL" id="ACRF02000013">
    <property type="protein sequence ID" value="EEW93719.2"/>
    <property type="molecule type" value="Genomic_DNA"/>
</dbReference>
<keyword evidence="11 17" id="KW-0472">Membrane</keyword>
<keyword evidence="5" id="KW-0808">Transferase</keyword>
<dbReference type="Gene3D" id="3.90.1310.40">
    <property type="match status" value="1"/>
</dbReference>